<keyword evidence="2" id="KW-0806">Transcription termination</keyword>
<sequence length="402" mass="45778">MNMVALYSLKKMLRLGCSTFSFTFASKSRRFVAGDQNPSHFSLENHRLLCTHMITSEASVNHDQNFTVDYLINSCGLSPEGAISASKWFRLQSSEKADSALALFRNHGFSETQISKVVRSLPRVLTANFGKTLLPKLEFFSSIGVSRENLARIVACNPTLLAQSLEKFISTHGFLRSMLSEESVIAVLKNGSRIFLVNHSTNVVPNITLLRELGMPESIISLSLVHFTRLLILKPERFARLVGEVKEMGVNMKTSTCLWAMWILCCRNTLNRSRKIYMSRWGWSEDDALCAFRKFPQCMLVSEKKIMQTMDFLVNEMGWPSQMMAKYAKVFSYTLEKRLIPRCSVCKVLLSKGLINQDFSLNYVLKFSEKQFLERFVTKFVDQVPQLLSVYQGNVDIQDVTS</sequence>
<organism evidence="4 5">
    <name type="scientific">Rubus argutus</name>
    <name type="common">Southern blackberry</name>
    <dbReference type="NCBI Taxonomy" id="59490"/>
    <lineage>
        <taxon>Eukaryota</taxon>
        <taxon>Viridiplantae</taxon>
        <taxon>Streptophyta</taxon>
        <taxon>Embryophyta</taxon>
        <taxon>Tracheophyta</taxon>
        <taxon>Spermatophyta</taxon>
        <taxon>Magnoliopsida</taxon>
        <taxon>eudicotyledons</taxon>
        <taxon>Gunneridae</taxon>
        <taxon>Pentapetalae</taxon>
        <taxon>rosids</taxon>
        <taxon>fabids</taxon>
        <taxon>Rosales</taxon>
        <taxon>Rosaceae</taxon>
        <taxon>Rosoideae</taxon>
        <taxon>Rosoideae incertae sedis</taxon>
        <taxon>Rubus</taxon>
    </lineage>
</organism>
<dbReference type="Proteomes" id="UP001457282">
    <property type="component" value="Unassembled WGS sequence"/>
</dbReference>
<gene>
    <name evidence="4" type="ORF">M0R45_036584</name>
</gene>
<dbReference type="PANTHER" id="PTHR13068:SF133">
    <property type="entry name" value="MITOCHONDRIAL TRANSCRIPTION TERMINATION FACTOR FAMILY PROTEIN"/>
    <property type="match status" value="1"/>
</dbReference>
<keyword evidence="3" id="KW-0809">Transit peptide</keyword>
<keyword evidence="5" id="KW-1185">Reference proteome</keyword>
<dbReference type="SMART" id="SM00733">
    <property type="entry name" value="Mterf"/>
    <property type="match status" value="6"/>
</dbReference>
<dbReference type="GO" id="GO:0006353">
    <property type="term" value="P:DNA-templated transcription termination"/>
    <property type="evidence" value="ECO:0007669"/>
    <property type="project" value="UniProtKB-KW"/>
</dbReference>
<dbReference type="EMBL" id="JBEDUW010000007">
    <property type="protein sequence ID" value="KAK9912738.1"/>
    <property type="molecule type" value="Genomic_DNA"/>
</dbReference>
<evidence type="ECO:0000256" key="3">
    <source>
        <dbReference type="ARBA" id="ARBA00022946"/>
    </source>
</evidence>
<name>A0AAW1VZ88_RUBAR</name>
<dbReference type="Gene3D" id="1.25.70.10">
    <property type="entry name" value="Transcription termination factor 3, mitochondrial"/>
    <property type="match status" value="1"/>
</dbReference>
<keyword evidence="2" id="KW-0804">Transcription</keyword>
<dbReference type="InterPro" id="IPR038538">
    <property type="entry name" value="MTERF_sf"/>
</dbReference>
<evidence type="ECO:0000313" key="4">
    <source>
        <dbReference type="EMBL" id="KAK9912738.1"/>
    </source>
</evidence>
<reference evidence="4 5" key="1">
    <citation type="journal article" date="2023" name="G3 (Bethesda)">
        <title>A chromosome-length genome assembly and annotation of blackberry (Rubus argutus, cv. 'Hillquist').</title>
        <authorList>
            <person name="Bruna T."/>
            <person name="Aryal R."/>
            <person name="Dudchenko O."/>
            <person name="Sargent D.J."/>
            <person name="Mead D."/>
            <person name="Buti M."/>
            <person name="Cavallini A."/>
            <person name="Hytonen T."/>
            <person name="Andres J."/>
            <person name="Pham M."/>
            <person name="Weisz D."/>
            <person name="Mascagni F."/>
            <person name="Usai G."/>
            <person name="Natali L."/>
            <person name="Bassil N."/>
            <person name="Fernandez G.E."/>
            <person name="Lomsadze A."/>
            <person name="Armour M."/>
            <person name="Olukolu B."/>
            <person name="Poorten T."/>
            <person name="Britton C."/>
            <person name="Davik J."/>
            <person name="Ashrafi H."/>
            <person name="Aiden E.L."/>
            <person name="Borodovsky M."/>
            <person name="Worthington M."/>
        </authorList>
    </citation>
    <scope>NUCLEOTIDE SEQUENCE [LARGE SCALE GENOMIC DNA]</scope>
    <source>
        <strain evidence="4">PI 553951</strain>
    </source>
</reference>
<dbReference type="GO" id="GO:0003676">
    <property type="term" value="F:nucleic acid binding"/>
    <property type="evidence" value="ECO:0007669"/>
    <property type="project" value="InterPro"/>
</dbReference>
<proteinExistence type="inferred from homology"/>
<dbReference type="Pfam" id="PF02536">
    <property type="entry name" value="mTERF"/>
    <property type="match status" value="2"/>
</dbReference>
<keyword evidence="2" id="KW-0805">Transcription regulation</keyword>
<evidence type="ECO:0000256" key="1">
    <source>
        <dbReference type="ARBA" id="ARBA00007692"/>
    </source>
</evidence>
<comment type="caution">
    <text evidence="4">The sequence shown here is derived from an EMBL/GenBank/DDBJ whole genome shotgun (WGS) entry which is preliminary data.</text>
</comment>
<evidence type="ECO:0000256" key="2">
    <source>
        <dbReference type="ARBA" id="ARBA00022472"/>
    </source>
</evidence>
<comment type="similarity">
    <text evidence="1">Belongs to the mTERF family.</text>
</comment>
<protein>
    <submittedName>
        <fullName evidence="4">Uncharacterized protein</fullName>
    </submittedName>
</protein>
<accession>A0AAW1VZ88</accession>
<dbReference type="InterPro" id="IPR003690">
    <property type="entry name" value="MTERF"/>
</dbReference>
<dbReference type="FunFam" id="1.25.70.10:FF:000001">
    <property type="entry name" value="Mitochondrial transcription termination factor-like"/>
    <property type="match status" value="1"/>
</dbReference>
<evidence type="ECO:0000313" key="5">
    <source>
        <dbReference type="Proteomes" id="UP001457282"/>
    </source>
</evidence>
<dbReference type="PANTHER" id="PTHR13068">
    <property type="entry name" value="CGI-12 PROTEIN-RELATED"/>
    <property type="match status" value="1"/>
</dbReference>
<dbReference type="AlphaFoldDB" id="A0AAW1VZ88"/>